<evidence type="ECO:0000256" key="2">
    <source>
        <dbReference type="ARBA" id="ARBA00022741"/>
    </source>
</evidence>
<keyword evidence="3 4" id="KW-0067">ATP-binding</keyword>
<evidence type="ECO:0000259" key="5">
    <source>
        <dbReference type="PROSITE" id="PS50975"/>
    </source>
</evidence>
<dbReference type="Gene3D" id="3.40.50.20">
    <property type="match status" value="1"/>
</dbReference>
<sequence>MTAEPLDRLLVIGSGASEEYRGYAMRALAERYSITLLDPHAATWQLPLVEAAFTPADLGARSFVDAAATLVARGRFDGVLTWDERLLSVTAEIAEQHGLPHASPEAIANCRDKWRTRELLREYGVPSARSVKVEHVEDAERAAVDIGFPVVLKPRALAGSIGVVLVRDLAELRRRWSETSKATLDGVADSKEVLVEEYLDGDEISVESVSFRGVMHTVALTDKSVGLQPFFEELGHVVAADRTEDPEFADVQDVVERALSAVGFTNGVSHVELKLTARGPRVIEINGRLGGDLIPQLVQLATGVDLVAAAAAVAVGRAPALAPTRKRSAAIRFFYPDHSGIVTTVSVPNLEQRSHAVEQIALMVEPGEHVALPPTAFLSRLGFVTVTGLTAADCNRELDDATASMRIDVTPE</sequence>
<protein>
    <submittedName>
        <fullName evidence="6">ATP-grasp domain-containing protein</fullName>
    </submittedName>
</protein>
<dbReference type="RefSeq" id="WP_214518862.1">
    <property type="nucleotide sequence ID" value="NZ_CP104934.1"/>
</dbReference>
<keyword evidence="7" id="KW-1185">Reference proteome</keyword>
<keyword evidence="1" id="KW-0436">Ligase</keyword>
<dbReference type="PANTHER" id="PTHR43585:SF2">
    <property type="entry name" value="ATP-GRASP ENZYME FSQD"/>
    <property type="match status" value="1"/>
</dbReference>
<reference evidence="6 7" key="1">
    <citation type="submission" date="2022-11" db="EMBL/GenBank/DDBJ databases">
        <title>Taxonomy of Curtobacterium flaccumfaciens.</title>
        <authorList>
            <person name="Osdaghi E."/>
            <person name="Taghavi S.M."/>
            <person name="Hamidizade M."/>
            <person name="Abachi H."/>
            <person name="Fazliarab A."/>
            <person name="Baeyen S."/>
            <person name="Portier P."/>
            <person name="Van Vaerenbergh J."/>
            <person name="Jacques M.-A."/>
        </authorList>
    </citation>
    <scope>NUCLEOTIDE SEQUENCE [LARGE SCALE GENOMIC DNA]</scope>
    <source>
        <strain evidence="6 7">LMG 3715</strain>
    </source>
</reference>
<evidence type="ECO:0000256" key="3">
    <source>
        <dbReference type="ARBA" id="ARBA00022840"/>
    </source>
</evidence>
<dbReference type="Proteomes" id="UP001207276">
    <property type="component" value="Unassembled WGS sequence"/>
</dbReference>
<evidence type="ECO:0000313" key="6">
    <source>
        <dbReference type="EMBL" id="MCX2848578.1"/>
    </source>
</evidence>
<name>A0ABT3S162_9MICO</name>
<dbReference type="InterPro" id="IPR040570">
    <property type="entry name" value="LAL_C2"/>
</dbReference>
<dbReference type="InterPro" id="IPR011761">
    <property type="entry name" value="ATP-grasp"/>
</dbReference>
<dbReference type="SUPFAM" id="SSF56059">
    <property type="entry name" value="Glutathione synthetase ATP-binding domain-like"/>
    <property type="match status" value="1"/>
</dbReference>
<dbReference type="SMART" id="SM01209">
    <property type="entry name" value="GARS_A"/>
    <property type="match status" value="1"/>
</dbReference>
<evidence type="ECO:0000256" key="4">
    <source>
        <dbReference type="PROSITE-ProRule" id="PRU00409"/>
    </source>
</evidence>
<comment type="caution">
    <text evidence="6">The sequence shown here is derived from an EMBL/GenBank/DDBJ whole genome shotgun (WGS) entry which is preliminary data.</text>
</comment>
<gene>
    <name evidence="6" type="ORF">ORG12_07835</name>
</gene>
<accession>A0ABT3S162</accession>
<keyword evidence="2 4" id="KW-0547">Nucleotide-binding</keyword>
<dbReference type="Pfam" id="PF13535">
    <property type="entry name" value="ATP-grasp_4"/>
    <property type="match status" value="1"/>
</dbReference>
<feature type="domain" description="ATP-grasp" evidence="5">
    <location>
        <begin position="117"/>
        <end position="315"/>
    </location>
</feature>
<dbReference type="EMBL" id="JAPJDE010000002">
    <property type="protein sequence ID" value="MCX2848578.1"/>
    <property type="molecule type" value="Genomic_DNA"/>
</dbReference>
<dbReference type="PROSITE" id="PS50975">
    <property type="entry name" value="ATP_GRASP"/>
    <property type="match status" value="1"/>
</dbReference>
<dbReference type="PANTHER" id="PTHR43585">
    <property type="entry name" value="FUMIPYRROLE BIOSYNTHESIS PROTEIN C"/>
    <property type="match status" value="1"/>
</dbReference>
<dbReference type="Gene3D" id="3.30.470.20">
    <property type="entry name" value="ATP-grasp fold, B domain"/>
    <property type="match status" value="1"/>
</dbReference>
<evidence type="ECO:0000256" key="1">
    <source>
        <dbReference type="ARBA" id="ARBA00022598"/>
    </source>
</evidence>
<dbReference type="Pfam" id="PF18603">
    <property type="entry name" value="LAL_C2"/>
    <property type="match status" value="1"/>
</dbReference>
<proteinExistence type="predicted"/>
<evidence type="ECO:0000313" key="7">
    <source>
        <dbReference type="Proteomes" id="UP001207276"/>
    </source>
</evidence>
<dbReference type="InterPro" id="IPR052032">
    <property type="entry name" value="ATP-dep_AA_Ligase"/>
</dbReference>
<organism evidence="6 7">
    <name type="scientific">Curtobacterium poinsettiae</name>
    <dbReference type="NCBI Taxonomy" id="159612"/>
    <lineage>
        <taxon>Bacteria</taxon>
        <taxon>Bacillati</taxon>
        <taxon>Actinomycetota</taxon>
        <taxon>Actinomycetes</taxon>
        <taxon>Micrococcales</taxon>
        <taxon>Microbacteriaceae</taxon>
        <taxon>Curtobacterium</taxon>
    </lineage>
</organism>